<dbReference type="GO" id="GO:0051539">
    <property type="term" value="F:4 iron, 4 sulfur cluster binding"/>
    <property type="evidence" value="ECO:0007669"/>
    <property type="project" value="UniProtKB-KW"/>
</dbReference>
<evidence type="ECO:0000256" key="5">
    <source>
        <dbReference type="ARBA" id="ARBA00023004"/>
    </source>
</evidence>
<sequence length="382" mass="41945">MPLDLNERPILVFWETTKACPLSCRHCRANAILKPLPGELTTQEGHRLIEDVASFGRPYPIIVFTGGDPLMRSDIFELIGHARDLGVPTALSPAVSSSINDENLAEIKRLGVSSVSISLDGASPTTHEFVRRVEGHFERTLAAMKMLREFGIPFQVNSTVMKMNVEELPLLFKLVRDSGANAWEVFFLIHVGRGTGLESLDPAEAEDVVNFLYDASKFGVQVRTVEAPFHRRAVLQRYAVESGKVRAEISLGPLYKQLRRGLEELVGEPPGPPAKPQFARTRDGNGIIFIGYDGTVSPSGFLPLSLGNVRKEGLVKIYRDNPVLRAIRRAEFGGRCGSCEYRFMCGGSRSRAFVENGDPLGEDPLCPYVPGSLNVLGPLGVE</sequence>
<dbReference type="Proteomes" id="UP000610960">
    <property type="component" value="Unassembled WGS sequence"/>
</dbReference>
<dbReference type="CDD" id="cd21123">
    <property type="entry name" value="SPASM_MftC-like"/>
    <property type="match status" value="1"/>
</dbReference>
<evidence type="ECO:0000256" key="1">
    <source>
        <dbReference type="ARBA" id="ARBA00001966"/>
    </source>
</evidence>
<dbReference type="InterPro" id="IPR017200">
    <property type="entry name" value="PqqE-like"/>
</dbReference>
<dbReference type="SMART" id="SM00729">
    <property type="entry name" value="Elp3"/>
    <property type="match status" value="1"/>
</dbReference>
<dbReference type="SFLD" id="SFLDS00029">
    <property type="entry name" value="Radical_SAM"/>
    <property type="match status" value="1"/>
</dbReference>
<evidence type="ECO:0000256" key="6">
    <source>
        <dbReference type="ARBA" id="ARBA00023014"/>
    </source>
</evidence>
<evidence type="ECO:0000256" key="2">
    <source>
        <dbReference type="ARBA" id="ARBA00022485"/>
    </source>
</evidence>
<dbReference type="RefSeq" id="WP_188595574.1">
    <property type="nucleotide sequence ID" value="NZ_BMNL01000001.1"/>
</dbReference>
<keyword evidence="2" id="KW-0004">4Fe-4S</keyword>
<dbReference type="SFLD" id="SFLDG01386">
    <property type="entry name" value="main_SPASM_domain-containing"/>
    <property type="match status" value="1"/>
</dbReference>
<dbReference type="InterPro" id="IPR013785">
    <property type="entry name" value="Aldolase_TIM"/>
</dbReference>
<evidence type="ECO:0000256" key="4">
    <source>
        <dbReference type="ARBA" id="ARBA00022723"/>
    </source>
</evidence>
<dbReference type="InterPro" id="IPR023885">
    <property type="entry name" value="4Fe4S-binding_SPASM_dom"/>
</dbReference>
<reference evidence="8" key="2">
    <citation type="submission" date="2020-09" db="EMBL/GenBank/DDBJ databases">
        <authorList>
            <person name="Sun Q."/>
            <person name="Ohkuma M."/>
        </authorList>
    </citation>
    <scope>NUCLEOTIDE SEQUENCE</scope>
    <source>
        <strain evidence="8">JCM 10088</strain>
    </source>
</reference>
<name>A0A830GTH9_9CREN</name>
<protein>
    <submittedName>
        <fullName evidence="8">Radical SAM protein</fullName>
    </submittedName>
</protein>
<keyword evidence="9" id="KW-1185">Reference proteome</keyword>
<dbReference type="Pfam" id="PF04055">
    <property type="entry name" value="Radical_SAM"/>
    <property type="match status" value="1"/>
</dbReference>
<keyword evidence="6" id="KW-0411">Iron-sulfur</keyword>
<dbReference type="Pfam" id="PF13186">
    <property type="entry name" value="SPASM"/>
    <property type="match status" value="1"/>
</dbReference>
<evidence type="ECO:0000259" key="7">
    <source>
        <dbReference type="PROSITE" id="PS51918"/>
    </source>
</evidence>
<dbReference type="Gene3D" id="3.20.20.70">
    <property type="entry name" value="Aldolase class I"/>
    <property type="match status" value="1"/>
</dbReference>
<dbReference type="CDD" id="cd01335">
    <property type="entry name" value="Radical_SAM"/>
    <property type="match status" value="1"/>
</dbReference>
<dbReference type="EMBL" id="BMNL01000001">
    <property type="protein sequence ID" value="GGP19135.1"/>
    <property type="molecule type" value="Genomic_DNA"/>
</dbReference>
<comment type="cofactor">
    <cofactor evidence="1">
        <name>[4Fe-4S] cluster</name>
        <dbReference type="ChEBI" id="CHEBI:49883"/>
    </cofactor>
</comment>
<dbReference type="PANTHER" id="PTHR11228:SF34">
    <property type="entry name" value="TUNGSTEN-CONTAINING ALDEHYDE FERREDOXIN OXIDOREDUCTASE COFACTOR MODIFYING PROTEIN"/>
    <property type="match status" value="1"/>
</dbReference>
<dbReference type="InterPro" id="IPR050377">
    <property type="entry name" value="Radical_SAM_PqqE_MftC-like"/>
</dbReference>
<keyword evidence="4" id="KW-0479">Metal-binding</keyword>
<dbReference type="OrthoDB" id="30736at2157"/>
<evidence type="ECO:0000256" key="3">
    <source>
        <dbReference type="ARBA" id="ARBA00022691"/>
    </source>
</evidence>
<comment type="caution">
    <text evidence="8">The sequence shown here is derived from an EMBL/GenBank/DDBJ whole genome shotgun (WGS) entry which is preliminary data.</text>
</comment>
<dbReference type="InterPro" id="IPR006638">
    <property type="entry name" value="Elp3/MiaA/NifB-like_rSAM"/>
</dbReference>
<keyword evidence="3" id="KW-0949">S-adenosyl-L-methionine</keyword>
<dbReference type="SUPFAM" id="SSF102114">
    <property type="entry name" value="Radical SAM enzymes"/>
    <property type="match status" value="1"/>
</dbReference>
<organism evidence="8 9">
    <name type="scientific">Thermocladium modestius</name>
    <dbReference type="NCBI Taxonomy" id="62609"/>
    <lineage>
        <taxon>Archaea</taxon>
        <taxon>Thermoproteota</taxon>
        <taxon>Thermoprotei</taxon>
        <taxon>Thermoproteales</taxon>
        <taxon>Thermoproteaceae</taxon>
        <taxon>Thermocladium</taxon>
    </lineage>
</organism>
<evidence type="ECO:0000313" key="9">
    <source>
        <dbReference type="Proteomes" id="UP000610960"/>
    </source>
</evidence>
<dbReference type="InterPro" id="IPR007197">
    <property type="entry name" value="rSAM"/>
</dbReference>
<dbReference type="GO" id="GO:0003824">
    <property type="term" value="F:catalytic activity"/>
    <property type="evidence" value="ECO:0007669"/>
    <property type="project" value="InterPro"/>
</dbReference>
<dbReference type="NCBIfam" id="TIGR04053">
    <property type="entry name" value="TIGR04053 family radical SAM/SPASM domain-containing protein"/>
    <property type="match status" value="1"/>
</dbReference>
<proteinExistence type="predicted"/>
<feature type="domain" description="Radical SAM core" evidence="7">
    <location>
        <begin position="6"/>
        <end position="226"/>
    </location>
</feature>
<accession>A0A830GTH9</accession>
<gene>
    <name evidence="8" type="ORF">GCM10007981_01590</name>
</gene>
<dbReference type="PIRSF" id="PIRSF037420">
    <property type="entry name" value="PQQ_syn_pqqE"/>
    <property type="match status" value="1"/>
</dbReference>
<dbReference type="PANTHER" id="PTHR11228">
    <property type="entry name" value="RADICAL SAM DOMAIN PROTEIN"/>
    <property type="match status" value="1"/>
</dbReference>
<dbReference type="GO" id="GO:0046872">
    <property type="term" value="F:metal ion binding"/>
    <property type="evidence" value="ECO:0007669"/>
    <property type="project" value="UniProtKB-KW"/>
</dbReference>
<evidence type="ECO:0000313" key="8">
    <source>
        <dbReference type="EMBL" id="GGP19135.1"/>
    </source>
</evidence>
<dbReference type="InterPro" id="IPR058240">
    <property type="entry name" value="rSAM_sf"/>
</dbReference>
<dbReference type="AlphaFoldDB" id="A0A830GTH9"/>
<reference evidence="8" key="1">
    <citation type="journal article" date="2014" name="Int. J. Syst. Evol. Microbiol.">
        <title>Complete genome sequence of Corynebacterium casei LMG S-19264T (=DSM 44701T), isolated from a smear-ripened cheese.</title>
        <authorList>
            <consortium name="US DOE Joint Genome Institute (JGI-PGF)"/>
            <person name="Walter F."/>
            <person name="Albersmeier A."/>
            <person name="Kalinowski J."/>
            <person name="Ruckert C."/>
        </authorList>
    </citation>
    <scope>NUCLEOTIDE SEQUENCE</scope>
    <source>
        <strain evidence="8">JCM 10088</strain>
    </source>
</reference>
<dbReference type="SFLD" id="SFLDG01067">
    <property type="entry name" value="SPASM/twitch_domain_containing"/>
    <property type="match status" value="1"/>
</dbReference>
<keyword evidence="5" id="KW-0408">Iron</keyword>
<dbReference type="PROSITE" id="PS51918">
    <property type="entry name" value="RADICAL_SAM"/>
    <property type="match status" value="1"/>
</dbReference>